<dbReference type="STRING" id="768700.MSU_0009"/>
<dbReference type="HOGENOM" id="CLU_194531_0_0_14"/>
<dbReference type="Proteomes" id="UP000007484">
    <property type="component" value="Chromosome"/>
</dbReference>
<name>F0QPY9_MYCSL</name>
<proteinExistence type="predicted"/>
<reference evidence="2 3" key="1">
    <citation type="journal article" date="2011" name="J. Bacteriol.">
        <title>Complete genome sequences of two hemotropic Mycoplasmas, Mycoplasma haemofelis strain Ohio2 and Mycoplasma suis strain Illinois.</title>
        <authorList>
            <person name="Messick J.B."/>
            <person name="Santos A.P."/>
            <person name="Guimaraes A.M."/>
        </authorList>
    </citation>
    <scope>NUCLEOTIDE SEQUENCE [LARGE SCALE GENOMIC DNA]</scope>
    <source>
        <strain evidence="2 3">Illinois</strain>
    </source>
</reference>
<protein>
    <recommendedName>
        <fullName evidence="4">Preprotein translocase subunit SecE</fullName>
    </recommendedName>
</protein>
<dbReference type="InterPro" id="IPR038379">
    <property type="entry name" value="SecE_sf"/>
</dbReference>
<evidence type="ECO:0000256" key="1">
    <source>
        <dbReference type="SAM" id="Phobius"/>
    </source>
</evidence>
<dbReference type="Gene3D" id="1.20.5.1030">
    <property type="entry name" value="Preprotein translocase secy subunit"/>
    <property type="match status" value="1"/>
</dbReference>
<evidence type="ECO:0008006" key="4">
    <source>
        <dbReference type="Google" id="ProtNLM"/>
    </source>
</evidence>
<feature type="transmembrane region" description="Helical" evidence="1">
    <location>
        <begin position="55"/>
        <end position="78"/>
    </location>
</feature>
<keyword evidence="1" id="KW-0812">Transmembrane</keyword>
<dbReference type="EMBL" id="CP002525">
    <property type="protein sequence ID" value="ADX97559.1"/>
    <property type="molecule type" value="Genomic_DNA"/>
</dbReference>
<evidence type="ECO:0000313" key="3">
    <source>
        <dbReference type="Proteomes" id="UP000007484"/>
    </source>
</evidence>
<dbReference type="KEGG" id="mss:MSU_0009"/>
<dbReference type="RefSeq" id="WP_013609544.1">
    <property type="nucleotide sequence ID" value="NC_015155.1"/>
</dbReference>
<keyword evidence="1" id="KW-0472">Membrane</keyword>
<sequence length="80" mass="9985">MENQRPKEKILDEYSWWKVHCYYTKLRAITFIEEFIKNFQRIQWSDKKRVIRETCFVLIIAGILTSFFYFVFLFMWLVTS</sequence>
<evidence type="ECO:0000313" key="2">
    <source>
        <dbReference type="EMBL" id="ADX97559.1"/>
    </source>
</evidence>
<organism evidence="2 3">
    <name type="scientific">Mycoplasma suis (strain Illinois)</name>
    <dbReference type="NCBI Taxonomy" id="768700"/>
    <lineage>
        <taxon>Bacteria</taxon>
        <taxon>Bacillati</taxon>
        <taxon>Mycoplasmatota</taxon>
        <taxon>Mollicutes</taxon>
        <taxon>Mycoplasmataceae</taxon>
        <taxon>Mycoplasma</taxon>
    </lineage>
</organism>
<keyword evidence="1" id="KW-1133">Transmembrane helix</keyword>
<keyword evidence="3" id="KW-1185">Reference proteome</keyword>
<dbReference type="AlphaFoldDB" id="F0QPY9"/>
<gene>
    <name evidence="2" type="ordered locus">MSU_0009</name>
</gene>
<accession>F0QPY9</accession>